<dbReference type="GeneID" id="61386728"/>
<reference evidence="1" key="2">
    <citation type="submission" date="2024-02" db="EMBL/GenBank/DDBJ databases">
        <authorList>
            <consortium name="Clinical and Environmental Microbiology Branch: Whole genome sequencing antimicrobial resistance pathogens in the healthcare setting"/>
        </authorList>
    </citation>
    <scope>NUCLEOTIDE SEQUENCE</scope>
    <source>
        <strain evidence="1">2021DK-00143</strain>
    </source>
</reference>
<accession>A0AAI9DJF2</accession>
<dbReference type="EMBL" id="JAVDNV010000026">
    <property type="protein sequence ID" value="MDQ2312298.1"/>
    <property type="molecule type" value="Genomic_DNA"/>
</dbReference>
<name>A0AAI9DJF2_PLUGE</name>
<gene>
    <name evidence="1" type="ORF">QEG54_003360</name>
    <name evidence="2" type="ORF">RBJ30_24920</name>
</gene>
<evidence type="ECO:0000313" key="1">
    <source>
        <dbReference type="EMBL" id="EML1472597.1"/>
    </source>
</evidence>
<sequence length="39" mass="4676">MMNIIMLCVAIVLLVVSIYYLVSFILEKRRQPFAFRKKK</sequence>
<proteinExistence type="predicted"/>
<evidence type="ECO:0000313" key="2">
    <source>
        <dbReference type="EMBL" id="MDQ2312298.1"/>
    </source>
</evidence>
<organism evidence="1">
    <name type="scientific">Pluralibacter gergoviae</name>
    <name type="common">Enterobacter gergoviae</name>
    <dbReference type="NCBI Taxonomy" id="61647"/>
    <lineage>
        <taxon>Bacteria</taxon>
        <taxon>Pseudomonadati</taxon>
        <taxon>Pseudomonadota</taxon>
        <taxon>Gammaproteobacteria</taxon>
        <taxon>Enterobacterales</taxon>
        <taxon>Enterobacteriaceae</taxon>
        <taxon>Pluralibacter</taxon>
    </lineage>
</organism>
<comment type="caution">
    <text evidence="1">The sequence shown here is derived from an EMBL/GenBank/DDBJ whole genome shotgun (WGS) entry which is preliminary data.</text>
</comment>
<dbReference type="RefSeq" id="WP_139212160.1">
    <property type="nucleotide sequence ID" value="NZ_CACVCI010000001.1"/>
</dbReference>
<dbReference type="InterPro" id="IPR049833">
    <property type="entry name" value="KPN01023-like"/>
</dbReference>
<reference evidence="2" key="1">
    <citation type="submission" date="2023-08" db="EMBL/GenBank/DDBJ databases">
        <title>WGS of pathogenic bacterial species, Los Angeles County Public Health Laboratories.</title>
        <authorList>
            <person name="Garrigues J.M."/>
            <person name="Green N.M."/>
        </authorList>
    </citation>
    <scope>NUCLEOTIDE SEQUENCE</scope>
    <source>
        <strain evidence="2">LACPHL-BACT-2023-00068</strain>
    </source>
</reference>
<dbReference type="NCBIfam" id="NF033853">
    <property type="entry name" value="KPN_two_small"/>
    <property type="match status" value="1"/>
</dbReference>
<dbReference type="AlphaFoldDB" id="A0AAI9DJF2"/>
<protein>
    <submittedName>
        <fullName evidence="1">Small membrane protein</fullName>
    </submittedName>
</protein>
<dbReference type="EMBL" id="ABLOKC030000019">
    <property type="protein sequence ID" value="EML1472597.1"/>
    <property type="molecule type" value="Genomic_DNA"/>
</dbReference>
<dbReference type="Proteomes" id="UP001236270">
    <property type="component" value="Unassembled WGS sequence"/>
</dbReference>